<comment type="caution">
    <text evidence="9">The sequence shown here is derived from an EMBL/GenBank/DDBJ whole genome shotgun (WGS) entry which is preliminary data.</text>
</comment>
<dbReference type="EMBL" id="JALLBG020000199">
    <property type="protein sequence ID" value="KAL3759651.1"/>
    <property type="molecule type" value="Genomic_DNA"/>
</dbReference>
<evidence type="ECO:0000256" key="4">
    <source>
        <dbReference type="ARBA" id="ARBA00022448"/>
    </source>
</evidence>
<keyword evidence="6" id="KW-0653">Protein transport</keyword>
<evidence type="ECO:0000256" key="1">
    <source>
        <dbReference type="ARBA" id="ARBA00004123"/>
    </source>
</evidence>
<evidence type="ECO:0000256" key="3">
    <source>
        <dbReference type="ARBA" id="ARBA00009466"/>
    </source>
</evidence>
<keyword evidence="5" id="KW-0963">Cytoplasm</keyword>
<gene>
    <name evidence="9" type="ORF">ACHAWU_009798</name>
</gene>
<protein>
    <recommendedName>
        <fullName evidence="8">Exportin-4</fullName>
    </recommendedName>
</protein>
<keyword evidence="10" id="KW-1185">Reference proteome</keyword>
<keyword evidence="4" id="KW-0813">Transport</keyword>
<evidence type="ECO:0000256" key="2">
    <source>
        <dbReference type="ARBA" id="ARBA00004496"/>
    </source>
</evidence>
<evidence type="ECO:0000256" key="7">
    <source>
        <dbReference type="ARBA" id="ARBA00023242"/>
    </source>
</evidence>
<name>A0ABD3MCK7_9STRA</name>
<dbReference type="InterPro" id="IPR011989">
    <property type="entry name" value="ARM-like"/>
</dbReference>
<evidence type="ECO:0000313" key="9">
    <source>
        <dbReference type="EMBL" id="KAL3759651.1"/>
    </source>
</evidence>
<evidence type="ECO:0000256" key="8">
    <source>
        <dbReference type="ARBA" id="ARBA00040444"/>
    </source>
</evidence>
<dbReference type="Proteomes" id="UP001530293">
    <property type="component" value="Unassembled WGS sequence"/>
</dbReference>
<sequence length="1324" mass="146541">MEGATQELLQILSSAPPTPTGTAAQSSPPHNLNPIALLHYNLERLRESGDERYLFLRCLLELLSGGGSSGTSNISVDEEERLLYHCIAGIRHTTLHQWDYRTQSYKCCLRDFLFAVGLGMLDNDYHRGNTNGNFGGAGNGNRSRGPLPKSVTMACLSCAASMWKRGWTTDHNNNDSINGDGPHQSSLLEKDDGQSYLESIMTSLLPSMIQFKGDRSMELLFEYLDRRISDAFHASAVVDMPQRYKLQHEATMSATFVKLLVGEFAALGVGGGYEQSPEFHRLCHRIFEFGSGGGDDVVEGQWCGLDAAMRTSMTALASLAKQILDNGGTSPKDEELGSCIIDVATDVLSWEFGASGRDPSAVSRRNHQNDAGGGAGLLLRPPRKWRDVLINPEFMGAMFRVYMAVRTSPSSSSNERGRMAHRLRQLLLQLSSVTGNAIFDDEREQGAYASFLMEGCLNVLESILEDQRLLQQQQQGELSMYLEQLGDEIVDLVAMLSRLTANFKVHILSQLSSFHRYLSALRAVGEWLLDSSLVECQRVEGDVESMEGADWRNDAIAQILHCSDAMAGDYWLASDAGGQEAMDVLRALSSILAPLYGRYCRVRSRISCLEEHYLAREGGTDLDEIREEISASGLNEEMSSAASLGRLNVLASMSTLSEMFQQCMPRLLSLFEGAGMGGDMTPDMAVILEEARILLLFVGHLLTDDCVGETPSIPESIVNACRPSRGVETSESCASSIVTLIGALQSVAEAQATKVAAYPADPRLSPLLAKTLLWFFCRWAPAYILPTSDEYSDTTGGGILSTYSKPEIAQPVISFCSTLCLVYFCHWPQEKEVQDECTSLLLALAKKGAFVRGLMVNSPSFEKIAALHSVCGSLRHNASQQELSSAMTTAMGADLSIDVVMGYHRLPYAERARVLTCLVVACSEMHCEKSIVMLNSCLRAVEAPFSTLVQALLNKQVRSDDANAQESACLFILLYGGIVLASEMSEPERIPHFITPSLPHLSGLMTYYAEDLTICEGLLRLFRDYAEQYIAMMTREQSIELFTASATLLRHYSERHCKNRVIHKRSEVEEEFDEEQKYNDVLCAIQLLIHLGTKDFTVVCNMSTSSFNGVETGQITDVIFFGLQQVLPLMTQGLLQFPTLCQYYFSLVGFMVETYPEKLCGLPFDLFNSLLESLLFGMSHSDALVAKSSLQGLASLAREHLRSQALLPHLSTKADIFDNCSYRLMKEVVFQPIIWDRLEPAGMAFLPLAAIDFQKFIGLVNVVSQQLGCGEKQRRLHTAFEELIKPDMLSKVAAEGREGRFVRLQFKNAFNVFVRDVHSFLVMR</sequence>
<evidence type="ECO:0000313" key="10">
    <source>
        <dbReference type="Proteomes" id="UP001530293"/>
    </source>
</evidence>
<dbReference type="Gene3D" id="1.25.10.10">
    <property type="entry name" value="Leucine-rich Repeat Variant"/>
    <property type="match status" value="1"/>
</dbReference>
<dbReference type="GO" id="GO:0005737">
    <property type="term" value="C:cytoplasm"/>
    <property type="evidence" value="ECO:0007669"/>
    <property type="project" value="UniProtKB-SubCell"/>
</dbReference>
<comment type="similarity">
    <text evidence="3">Belongs to the exportin family.</text>
</comment>
<proteinExistence type="inferred from homology"/>
<reference evidence="9 10" key="1">
    <citation type="submission" date="2024-10" db="EMBL/GenBank/DDBJ databases">
        <title>Updated reference genomes for cyclostephanoid diatoms.</title>
        <authorList>
            <person name="Roberts W.R."/>
            <person name="Alverson A.J."/>
        </authorList>
    </citation>
    <scope>NUCLEOTIDE SEQUENCE [LARGE SCALE GENOMIC DNA]</scope>
    <source>
        <strain evidence="9 10">AJA232-27</strain>
    </source>
</reference>
<organism evidence="9 10">
    <name type="scientific">Discostella pseudostelligera</name>
    <dbReference type="NCBI Taxonomy" id="259834"/>
    <lineage>
        <taxon>Eukaryota</taxon>
        <taxon>Sar</taxon>
        <taxon>Stramenopiles</taxon>
        <taxon>Ochrophyta</taxon>
        <taxon>Bacillariophyta</taxon>
        <taxon>Coscinodiscophyceae</taxon>
        <taxon>Thalassiosirophycidae</taxon>
        <taxon>Stephanodiscales</taxon>
        <taxon>Stephanodiscaceae</taxon>
        <taxon>Discostella</taxon>
    </lineage>
</organism>
<comment type="subcellular location">
    <subcellularLocation>
        <location evidence="2">Cytoplasm</location>
    </subcellularLocation>
    <subcellularLocation>
        <location evidence="1">Nucleus</location>
    </subcellularLocation>
</comment>
<accession>A0ABD3MCK7</accession>
<dbReference type="GO" id="GO:0015031">
    <property type="term" value="P:protein transport"/>
    <property type="evidence" value="ECO:0007669"/>
    <property type="project" value="UniProtKB-KW"/>
</dbReference>
<evidence type="ECO:0000256" key="6">
    <source>
        <dbReference type="ARBA" id="ARBA00022927"/>
    </source>
</evidence>
<dbReference type="InterPro" id="IPR016024">
    <property type="entry name" value="ARM-type_fold"/>
</dbReference>
<evidence type="ECO:0000256" key="5">
    <source>
        <dbReference type="ARBA" id="ARBA00022490"/>
    </source>
</evidence>
<dbReference type="GO" id="GO:0005634">
    <property type="term" value="C:nucleus"/>
    <property type="evidence" value="ECO:0007669"/>
    <property type="project" value="UniProtKB-SubCell"/>
</dbReference>
<dbReference type="PANTHER" id="PTHR12596:SF1">
    <property type="entry name" value="EXPORTIN-4"/>
    <property type="match status" value="1"/>
</dbReference>
<dbReference type="SUPFAM" id="SSF48371">
    <property type="entry name" value="ARM repeat"/>
    <property type="match status" value="1"/>
</dbReference>
<keyword evidence="7" id="KW-0539">Nucleus</keyword>
<dbReference type="InterPro" id="IPR044189">
    <property type="entry name" value="XPO4/7-like"/>
</dbReference>
<dbReference type="PANTHER" id="PTHR12596">
    <property type="entry name" value="EXPORTIN 4,7-RELATED"/>
    <property type="match status" value="1"/>
</dbReference>